<feature type="transmembrane region" description="Helical" evidence="1">
    <location>
        <begin position="15"/>
        <end position="34"/>
    </location>
</feature>
<accession>A0A7G7YEI0</accession>
<dbReference type="EMBL" id="MN843749">
    <property type="protein sequence ID" value="QNH92900.1"/>
    <property type="molecule type" value="Genomic_DNA"/>
</dbReference>
<sequence>MGIRLSTNSFLPFELISIILLVTLISAISMAHQLRNKNS</sequence>
<gene>
    <name evidence="2" type="primary">ndhG</name>
</gene>
<evidence type="ECO:0000256" key="1">
    <source>
        <dbReference type="SAM" id="Phobius"/>
    </source>
</evidence>
<reference evidence="2" key="1">
    <citation type="journal article" date="2020" name="Mitochondrial DNA Part B Resour">
        <title>Characteristics of the complete chloroplast genome of Halophila beccarii.</title>
        <authorList>
            <person name="Yu S."/>
            <person name="Li X."/>
            <person name="Jiang K."/>
            <person name="Chen X."/>
            <person name="Wang X."/>
        </authorList>
    </citation>
    <scope>NUCLEOTIDE SEQUENCE</scope>
</reference>
<dbReference type="RefSeq" id="YP_009973449.1">
    <property type="nucleotide sequence ID" value="NC_051970.1"/>
</dbReference>
<dbReference type="Gene3D" id="1.20.120.1200">
    <property type="entry name" value="NADH-ubiquinone/plastoquinone oxidoreductase chain 6, subunit NuoJ"/>
    <property type="match status" value="1"/>
</dbReference>
<proteinExistence type="predicted"/>
<organism evidence="2">
    <name type="scientific">Halophila beccarii</name>
    <dbReference type="NCBI Taxonomy" id="180123"/>
    <lineage>
        <taxon>Eukaryota</taxon>
        <taxon>Viridiplantae</taxon>
        <taxon>Streptophyta</taxon>
        <taxon>Embryophyta</taxon>
        <taxon>Tracheophyta</taxon>
        <taxon>Spermatophyta</taxon>
        <taxon>Magnoliopsida</taxon>
        <taxon>Liliopsida</taxon>
        <taxon>Hydrocharitaceae</taxon>
        <taxon>Halophila</taxon>
    </lineage>
</organism>
<geneLocation type="chloroplast" evidence="2"/>
<name>A0A7G7YEI0_9LILI</name>
<protein>
    <submittedName>
        <fullName evidence="2">NADH-plastoquinone oxidoreductase subunit 6</fullName>
    </submittedName>
</protein>
<dbReference type="GeneID" id="60458872"/>
<keyword evidence="1" id="KW-0472">Membrane</keyword>
<keyword evidence="2" id="KW-0150">Chloroplast</keyword>
<keyword evidence="2" id="KW-0934">Plastid</keyword>
<dbReference type="AlphaFoldDB" id="A0A7G7YEI0"/>
<evidence type="ECO:0000313" key="2">
    <source>
        <dbReference type="EMBL" id="QNH92900.1"/>
    </source>
</evidence>
<keyword evidence="1" id="KW-0812">Transmembrane</keyword>
<keyword evidence="1" id="KW-1133">Transmembrane helix</keyword>
<dbReference type="InterPro" id="IPR042106">
    <property type="entry name" value="Nuo/plastoQ_OxRdtase_6_NuoJ"/>
</dbReference>